<dbReference type="GO" id="GO:0031981">
    <property type="term" value="C:nuclear lumen"/>
    <property type="evidence" value="ECO:0007669"/>
    <property type="project" value="UniProtKB-ARBA"/>
</dbReference>
<keyword evidence="5" id="KW-1185">Reference proteome</keyword>
<accession>A0AAU9IXH1</accession>
<evidence type="ECO:0008006" key="6">
    <source>
        <dbReference type="Google" id="ProtNLM"/>
    </source>
</evidence>
<proteinExistence type="inferred from homology"/>
<evidence type="ECO:0000256" key="2">
    <source>
        <dbReference type="ARBA" id="ARBA00009761"/>
    </source>
</evidence>
<dbReference type="GO" id="GO:0006260">
    <property type="term" value="P:DNA replication"/>
    <property type="evidence" value="ECO:0007669"/>
    <property type="project" value="InterPro"/>
</dbReference>
<evidence type="ECO:0000313" key="5">
    <source>
        <dbReference type="Proteomes" id="UP001162131"/>
    </source>
</evidence>
<dbReference type="Proteomes" id="UP001162131">
    <property type="component" value="Unassembled WGS sequence"/>
</dbReference>
<dbReference type="AlphaFoldDB" id="A0AAU9IXH1"/>
<protein>
    <recommendedName>
        <fullName evidence="6">Replication protein RepA</fullName>
    </recommendedName>
</protein>
<evidence type="ECO:0000256" key="1">
    <source>
        <dbReference type="ARBA" id="ARBA00004123"/>
    </source>
</evidence>
<dbReference type="InterPro" id="IPR012340">
    <property type="entry name" value="NA-bd_OB-fold"/>
</dbReference>
<dbReference type="Gene3D" id="2.40.50.140">
    <property type="entry name" value="Nucleic acid-binding proteins"/>
    <property type="match status" value="1"/>
</dbReference>
<gene>
    <name evidence="4" type="ORF">BSTOLATCC_MIC20872</name>
</gene>
<dbReference type="GO" id="GO:0006281">
    <property type="term" value="P:DNA repair"/>
    <property type="evidence" value="ECO:0007669"/>
    <property type="project" value="InterPro"/>
</dbReference>
<sequence>MAERYAAGLLNELRINEKVSIIGKVDGEWENGIFLADNTARIRVKDISKGLTGIVEIRGEVVGNYEVRCESYNEFEATNFDFSKRAELVRLYQQFSEIGV</sequence>
<dbReference type="InterPro" id="IPR013970">
    <property type="entry name" value="Rfa2"/>
</dbReference>
<comment type="caution">
    <text evidence="4">The sequence shown here is derived from an EMBL/GenBank/DDBJ whole genome shotgun (WGS) entry which is preliminary data.</text>
</comment>
<dbReference type="GO" id="GO:0006310">
    <property type="term" value="P:DNA recombination"/>
    <property type="evidence" value="ECO:0007669"/>
    <property type="project" value="InterPro"/>
</dbReference>
<dbReference type="GO" id="GO:0003677">
    <property type="term" value="F:DNA binding"/>
    <property type="evidence" value="ECO:0007669"/>
    <property type="project" value="InterPro"/>
</dbReference>
<dbReference type="Pfam" id="PF08661">
    <property type="entry name" value="Rep_fac-A_3"/>
    <property type="match status" value="1"/>
</dbReference>
<evidence type="ECO:0000256" key="3">
    <source>
        <dbReference type="ARBA" id="ARBA00023242"/>
    </source>
</evidence>
<name>A0AAU9IXH1_9CILI</name>
<comment type="similarity">
    <text evidence="2">Belongs to the replication factor A protein 3 family.</text>
</comment>
<comment type="subcellular location">
    <subcellularLocation>
        <location evidence="1">Nucleus</location>
    </subcellularLocation>
</comment>
<organism evidence="4 5">
    <name type="scientific">Blepharisma stoltei</name>
    <dbReference type="NCBI Taxonomy" id="1481888"/>
    <lineage>
        <taxon>Eukaryota</taxon>
        <taxon>Sar</taxon>
        <taxon>Alveolata</taxon>
        <taxon>Ciliophora</taxon>
        <taxon>Postciliodesmatophora</taxon>
        <taxon>Heterotrichea</taxon>
        <taxon>Heterotrichida</taxon>
        <taxon>Blepharismidae</taxon>
        <taxon>Blepharisma</taxon>
    </lineage>
</organism>
<reference evidence="4" key="1">
    <citation type="submission" date="2021-09" db="EMBL/GenBank/DDBJ databases">
        <authorList>
            <consortium name="AG Swart"/>
            <person name="Singh M."/>
            <person name="Singh A."/>
            <person name="Seah K."/>
            <person name="Emmerich C."/>
        </authorList>
    </citation>
    <scope>NUCLEOTIDE SEQUENCE</scope>
    <source>
        <strain evidence="4">ATCC30299</strain>
    </source>
</reference>
<dbReference type="EMBL" id="CAJZBQ010000020">
    <property type="protein sequence ID" value="CAG9318398.1"/>
    <property type="molecule type" value="Genomic_DNA"/>
</dbReference>
<keyword evidence="3" id="KW-0539">Nucleus</keyword>
<evidence type="ECO:0000313" key="4">
    <source>
        <dbReference type="EMBL" id="CAG9318398.1"/>
    </source>
</evidence>